<evidence type="ECO:0000256" key="11">
    <source>
        <dbReference type="HAMAP-Rule" id="MF_00051"/>
    </source>
</evidence>
<dbReference type="FunFam" id="3.40.640.10:FF:000001">
    <property type="entry name" value="Serine hydroxymethyltransferase"/>
    <property type="match status" value="1"/>
</dbReference>
<evidence type="ECO:0000256" key="6">
    <source>
        <dbReference type="ARBA" id="ARBA00022490"/>
    </source>
</evidence>
<feature type="binding site" evidence="11">
    <location>
        <begin position="356"/>
        <end position="358"/>
    </location>
    <ligand>
        <name>(6S)-5,6,7,8-tetrahydrofolate</name>
        <dbReference type="ChEBI" id="CHEBI:57453"/>
    </ligand>
</feature>
<evidence type="ECO:0000256" key="7">
    <source>
        <dbReference type="ARBA" id="ARBA00022563"/>
    </source>
</evidence>
<dbReference type="PIRSF" id="PIRSF000412">
    <property type="entry name" value="SHMT"/>
    <property type="match status" value="1"/>
</dbReference>
<evidence type="ECO:0000256" key="9">
    <source>
        <dbReference type="ARBA" id="ARBA00022679"/>
    </source>
</evidence>
<dbReference type="GO" id="GO:0004372">
    <property type="term" value="F:glycine hydroxymethyltransferase activity"/>
    <property type="evidence" value="ECO:0007669"/>
    <property type="project" value="UniProtKB-UniRule"/>
</dbReference>
<dbReference type="STRING" id="490188.SAMN04488068_2653"/>
<dbReference type="Proteomes" id="UP000199758">
    <property type="component" value="Unassembled WGS sequence"/>
</dbReference>
<keyword evidence="9 11" id="KW-0808">Transferase</keyword>
<dbReference type="Pfam" id="PF00464">
    <property type="entry name" value="SHMT"/>
    <property type="match status" value="1"/>
</dbReference>
<evidence type="ECO:0000256" key="8">
    <source>
        <dbReference type="ARBA" id="ARBA00022605"/>
    </source>
</evidence>
<dbReference type="UniPathway" id="UPA00288">
    <property type="reaction ID" value="UER01023"/>
</dbReference>
<comment type="cofactor">
    <cofactor evidence="2 11 12">
        <name>pyridoxal 5'-phosphate</name>
        <dbReference type="ChEBI" id="CHEBI:597326"/>
    </cofactor>
</comment>
<evidence type="ECO:0000256" key="4">
    <source>
        <dbReference type="ARBA" id="ARBA00006376"/>
    </source>
</evidence>
<evidence type="ECO:0000256" key="5">
    <source>
        <dbReference type="ARBA" id="ARBA00011738"/>
    </source>
</evidence>
<dbReference type="Gene3D" id="3.40.640.10">
    <property type="entry name" value="Type I PLP-dependent aspartate aminotransferase-like (Major domain)"/>
    <property type="match status" value="1"/>
</dbReference>
<dbReference type="PANTHER" id="PTHR11680">
    <property type="entry name" value="SERINE HYDROXYMETHYLTRANSFERASE"/>
    <property type="match status" value="1"/>
</dbReference>
<dbReference type="InterPro" id="IPR015421">
    <property type="entry name" value="PyrdxlP-dep_Trfase_major"/>
</dbReference>
<dbReference type="PROSITE" id="PS00096">
    <property type="entry name" value="SHMT"/>
    <property type="match status" value="1"/>
</dbReference>
<keyword evidence="8 11" id="KW-0028">Amino-acid biosynthesis</keyword>
<feature type="site" description="Plays an important role in substrate specificity" evidence="11">
    <location>
        <position position="229"/>
    </location>
</feature>
<organism evidence="14 15">
    <name type="scientific">Hydrocarboniphaga daqingensis</name>
    <dbReference type="NCBI Taxonomy" id="490188"/>
    <lineage>
        <taxon>Bacteria</taxon>
        <taxon>Pseudomonadati</taxon>
        <taxon>Pseudomonadota</taxon>
        <taxon>Gammaproteobacteria</taxon>
        <taxon>Nevskiales</taxon>
        <taxon>Nevskiaceae</taxon>
        <taxon>Hydrocarboniphaga</taxon>
    </lineage>
</organism>
<protein>
    <recommendedName>
        <fullName evidence="11">Serine hydroxymethyltransferase</fullName>
        <shortName evidence="11">SHMT</shortName>
        <shortName evidence="11">Serine methylase</shortName>
        <ecNumber evidence="11">2.1.2.1</ecNumber>
    </recommendedName>
</protein>
<feature type="domain" description="Serine hydroxymethyltransferase-like" evidence="13">
    <location>
        <begin position="9"/>
        <end position="387"/>
    </location>
</feature>
<dbReference type="HAMAP" id="MF_00051">
    <property type="entry name" value="SHMT"/>
    <property type="match status" value="1"/>
</dbReference>
<comment type="pathway">
    <text evidence="11">One-carbon metabolism; tetrahydrofolate interconversion.</text>
</comment>
<dbReference type="PANTHER" id="PTHR11680:SF50">
    <property type="entry name" value="SERINE HYDROXYMETHYLTRANSFERASE"/>
    <property type="match status" value="1"/>
</dbReference>
<dbReference type="InterPro" id="IPR015424">
    <property type="entry name" value="PyrdxlP-dep_Trfase"/>
</dbReference>
<dbReference type="CDD" id="cd00378">
    <property type="entry name" value="SHMT"/>
    <property type="match status" value="1"/>
</dbReference>
<comment type="subcellular location">
    <subcellularLocation>
        <location evidence="3 11">Cytoplasm</location>
    </subcellularLocation>
</comment>
<dbReference type="GO" id="GO:0019264">
    <property type="term" value="P:glycine biosynthetic process from serine"/>
    <property type="evidence" value="ECO:0007669"/>
    <property type="project" value="UniProtKB-UniRule"/>
</dbReference>
<keyword evidence="6 11" id="KW-0963">Cytoplasm</keyword>
<proteinExistence type="inferred from homology"/>
<dbReference type="Gene3D" id="3.90.1150.10">
    <property type="entry name" value="Aspartate Aminotransferase, domain 1"/>
    <property type="match status" value="1"/>
</dbReference>
<evidence type="ECO:0000256" key="10">
    <source>
        <dbReference type="ARBA" id="ARBA00022898"/>
    </source>
</evidence>
<feature type="binding site" evidence="11">
    <location>
        <position position="121"/>
    </location>
    <ligand>
        <name>(6S)-5,6,7,8-tetrahydrofolate</name>
        <dbReference type="ChEBI" id="CHEBI:57453"/>
    </ligand>
</feature>
<dbReference type="SUPFAM" id="SSF53383">
    <property type="entry name" value="PLP-dependent transferases"/>
    <property type="match status" value="1"/>
</dbReference>
<dbReference type="OrthoDB" id="9803846at2"/>
<dbReference type="GO" id="GO:0005829">
    <property type="term" value="C:cytosol"/>
    <property type="evidence" value="ECO:0007669"/>
    <property type="project" value="TreeGrafter"/>
</dbReference>
<reference evidence="14 15" key="1">
    <citation type="submission" date="2016-11" db="EMBL/GenBank/DDBJ databases">
        <authorList>
            <person name="Jaros S."/>
            <person name="Januszkiewicz K."/>
            <person name="Wedrychowicz H."/>
        </authorList>
    </citation>
    <scope>NUCLEOTIDE SEQUENCE [LARGE SCALE GENOMIC DNA]</scope>
    <source>
        <strain evidence="14 15">CGMCC 1.7049</strain>
    </source>
</reference>
<evidence type="ECO:0000256" key="12">
    <source>
        <dbReference type="PIRSR" id="PIRSR000412-50"/>
    </source>
</evidence>
<feature type="modified residue" description="N6-(pyridoxal phosphate)lysine" evidence="11 12">
    <location>
        <position position="230"/>
    </location>
</feature>
<keyword evidence="15" id="KW-1185">Reference proteome</keyword>
<evidence type="ECO:0000256" key="1">
    <source>
        <dbReference type="ARBA" id="ARBA00001528"/>
    </source>
</evidence>
<comment type="pathway">
    <text evidence="11">Amino-acid biosynthesis; glycine biosynthesis; glycine from L-serine: step 1/1.</text>
</comment>
<keyword evidence="7 11" id="KW-0554">One-carbon metabolism</keyword>
<evidence type="ECO:0000256" key="3">
    <source>
        <dbReference type="ARBA" id="ARBA00004496"/>
    </source>
</evidence>
<dbReference type="InterPro" id="IPR049943">
    <property type="entry name" value="Ser_HO-MeTrfase-like"/>
</dbReference>
<sequence length="426" mass="45593">MWTNAPSIAQFDPELAAVIAAESARQEAHIELIASENYASPAVMEAQGSSLTNKYAEGYPGKRYYGGCEHVDIAEQLAIDRLKQVFDCDYANVQPHSGAQANAAVFLALVSPGDTVMGMNLAQGGHLTHGNPANFSGKHYKIVPYGLNTETGLIDYDEMERIALETRPKLLIGGFSAYSRVKDWARMRAIADKVGAYFWVDMAHIAGLVAAGVYPSPLPHAHVVTSTTHKTLRGPRGGIILSKGQGEDFYKKFQSAVFPGIQGGPLMHVIAAKAVAFKEALEPGFKAYQQQVVANARAMASVFIERGYKVISGGTDNHLFLLDLIAKNVTGKDAEAVIGRAHITANKNSVPNDPKSPFVTSGLRLGSPASTTRGFKEAEMKQVATWIADLVDTMSAGGDVEAAVTRVRGEVAALCSRFPVYGARPG</sequence>
<evidence type="ECO:0000256" key="2">
    <source>
        <dbReference type="ARBA" id="ARBA00001933"/>
    </source>
</evidence>
<accession>A0A1M5QIV5</accession>
<dbReference type="EC" id="2.1.2.1" evidence="11"/>
<dbReference type="GO" id="GO:0008168">
    <property type="term" value="F:methyltransferase activity"/>
    <property type="evidence" value="ECO:0007669"/>
    <property type="project" value="UniProtKB-KW"/>
</dbReference>
<comment type="catalytic activity">
    <reaction evidence="1 11">
        <text>(6R)-5,10-methylene-5,6,7,8-tetrahydrofolate + glycine + H2O = (6S)-5,6,7,8-tetrahydrofolate + L-serine</text>
        <dbReference type="Rhea" id="RHEA:15481"/>
        <dbReference type="ChEBI" id="CHEBI:15377"/>
        <dbReference type="ChEBI" id="CHEBI:15636"/>
        <dbReference type="ChEBI" id="CHEBI:33384"/>
        <dbReference type="ChEBI" id="CHEBI:57305"/>
        <dbReference type="ChEBI" id="CHEBI:57453"/>
        <dbReference type="EC" id="2.1.2.1"/>
    </reaction>
</comment>
<dbReference type="UniPathway" id="UPA00193"/>
<dbReference type="AlphaFoldDB" id="A0A1M5QIV5"/>
<dbReference type="InterPro" id="IPR019798">
    <property type="entry name" value="Ser_HO-MeTrfase_PLP_BS"/>
</dbReference>
<keyword evidence="14" id="KW-0489">Methyltransferase</keyword>
<comment type="subunit">
    <text evidence="5 11">Homodimer.</text>
</comment>
<dbReference type="InterPro" id="IPR039429">
    <property type="entry name" value="SHMT-like_dom"/>
</dbReference>
<dbReference type="RefSeq" id="WP_072898141.1">
    <property type="nucleotide sequence ID" value="NZ_FQWZ01000006.1"/>
</dbReference>
<comment type="similarity">
    <text evidence="4 11">Belongs to the SHMT family.</text>
</comment>
<dbReference type="GO" id="GO:0030170">
    <property type="term" value="F:pyridoxal phosphate binding"/>
    <property type="evidence" value="ECO:0007669"/>
    <property type="project" value="UniProtKB-UniRule"/>
</dbReference>
<gene>
    <name evidence="11" type="primary">glyA</name>
    <name evidence="14" type="ORF">SAMN04488068_2653</name>
</gene>
<name>A0A1M5QIV5_9GAMM</name>
<keyword evidence="10 11" id="KW-0663">Pyridoxal phosphate</keyword>
<dbReference type="FunFam" id="3.90.1150.10:FF:000003">
    <property type="entry name" value="Serine hydroxymethyltransferase"/>
    <property type="match status" value="1"/>
</dbReference>
<evidence type="ECO:0000259" key="13">
    <source>
        <dbReference type="Pfam" id="PF00464"/>
    </source>
</evidence>
<dbReference type="EMBL" id="FQWZ01000006">
    <property type="protein sequence ID" value="SHH14074.1"/>
    <property type="molecule type" value="Genomic_DNA"/>
</dbReference>
<evidence type="ECO:0000313" key="15">
    <source>
        <dbReference type="Proteomes" id="UP000199758"/>
    </source>
</evidence>
<feature type="binding site" evidence="11">
    <location>
        <position position="247"/>
    </location>
    <ligand>
        <name>(6S)-5,6,7,8-tetrahydrofolate</name>
        <dbReference type="ChEBI" id="CHEBI:57453"/>
    </ligand>
</feature>
<evidence type="ECO:0000313" key="14">
    <source>
        <dbReference type="EMBL" id="SHH14074.1"/>
    </source>
</evidence>
<dbReference type="GO" id="GO:0032259">
    <property type="term" value="P:methylation"/>
    <property type="evidence" value="ECO:0007669"/>
    <property type="project" value="UniProtKB-KW"/>
</dbReference>
<dbReference type="GO" id="GO:0035999">
    <property type="term" value="P:tetrahydrofolate interconversion"/>
    <property type="evidence" value="ECO:0007669"/>
    <property type="project" value="UniProtKB-UniRule"/>
</dbReference>
<dbReference type="InterPro" id="IPR001085">
    <property type="entry name" value="Ser_HO-MeTrfase"/>
</dbReference>
<dbReference type="InterPro" id="IPR015422">
    <property type="entry name" value="PyrdxlP-dep_Trfase_small"/>
</dbReference>
<comment type="function">
    <text evidence="11">Catalyzes the reversible interconversion of serine and glycine with tetrahydrofolate (THF) serving as the one-carbon carrier. This reaction serves as the major source of one-carbon groups required for the biosynthesis of purines, thymidylate, methionine, and other important biomolecules. Also exhibits THF-independent aldolase activity toward beta-hydroxyamino acids, producing glycine and aldehydes, via a retro-aldol mechanism.</text>
</comment>
<dbReference type="NCBIfam" id="NF000586">
    <property type="entry name" value="PRK00011.1"/>
    <property type="match status" value="1"/>
</dbReference>
<feature type="binding site" evidence="11">
    <location>
        <begin position="125"/>
        <end position="127"/>
    </location>
    <ligand>
        <name>(6S)-5,6,7,8-tetrahydrofolate</name>
        <dbReference type="ChEBI" id="CHEBI:57453"/>
    </ligand>
</feature>